<dbReference type="KEGG" id="pgri:PgNI_04165"/>
<dbReference type="AlphaFoldDB" id="A0A6P8BAS4"/>
<evidence type="ECO:0000313" key="2">
    <source>
        <dbReference type="RefSeq" id="XP_030984288.1"/>
    </source>
</evidence>
<dbReference type="GeneID" id="41959125"/>
<name>A0A6P8BAS4_PYRGI</name>
<sequence length="72" mass="8473">MKKLYPNTTSRLKGSQKCPDRRVFVLVDACLRLMLTTLNTRHDHNHHYQTAKRQQLSIFLSSWSPTTHLHLT</sequence>
<proteinExistence type="predicted"/>
<organism evidence="1 2">
    <name type="scientific">Pyricularia grisea</name>
    <name type="common">Crabgrass-specific blast fungus</name>
    <name type="synonym">Magnaporthe grisea</name>
    <dbReference type="NCBI Taxonomy" id="148305"/>
    <lineage>
        <taxon>Eukaryota</taxon>
        <taxon>Fungi</taxon>
        <taxon>Dikarya</taxon>
        <taxon>Ascomycota</taxon>
        <taxon>Pezizomycotina</taxon>
        <taxon>Sordariomycetes</taxon>
        <taxon>Sordariomycetidae</taxon>
        <taxon>Magnaporthales</taxon>
        <taxon>Pyriculariaceae</taxon>
        <taxon>Pyricularia</taxon>
    </lineage>
</organism>
<dbReference type="Proteomes" id="UP000515153">
    <property type="component" value="Unplaced"/>
</dbReference>
<protein>
    <submittedName>
        <fullName evidence="2">Uncharacterized protein</fullName>
    </submittedName>
</protein>
<reference evidence="2" key="2">
    <citation type="submission" date="2019-10" db="EMBL/GenBank/DDBJ databases">
        <authorList>
            <consortium name="NCBI Genome Project"/>
        </authorList>
    </citation>
    <scope>NUCLEOTIDE SEQUENCE</scope>
    <source>
        <strain evidence="2">NI907</strain>
    </source>
</reference>
<dbReference type="RefSeq" id="XP_030984288.1">
    <property type="nucleotide sequence ID" value="XM_031124216.1"/>
</dbReference>
<gene>
    <name evidence="2" type="ORF">PgNI_04165</name>
</gene>
<reference evidence="2" key="3">
    <citation type="submission" date="2025-08" db="UniProtKB">
        <authorList>
            <consortium name="RefSeq"/>
        </authorList>
    </citation>
    <scope>IDENTIFICATION</scope>
    <source>
        <strain evidence="2">NI907</strain>
    </source>
</reference>
<reference evidence="2" key="1">
    <citation type="journal article" date="2019" name="Mol. Biol. Evol.">
        <title>Blast fungal genomes show frequent chromosomal changes, gene gains and losses, and effector gene turnover.</title>
        <authorList>
            <person name="Gomez Luciano L.B."/>
            <person name="Jason Tsai I."/>
            <person name="Chuma I."/>
            <person name="Tosa Y."/>
            <person name="Chen Y.H."/>
            <person name="Li J.Y."/>
            <person name="Li M.Y."/>
            <person name="Jade Lu M.Y."/>
            <person name="Nakayashiki H."/>
            <person name="Li W.H."/>
        </authorList>
    </citation>
    <scope>NUCLEOTIDE SEQUENCE</scope>
    <source>
        <strain evidence="2">NI907</strain>
    </source>
</reference>
<evidence type="ECO:0000313" key="1">
    <source>
        <dbReference type="Proteomes" id="UP000515153"/>
    </source>
</evidence>
<accession>A0A6P8BAS4</accession>
<keyword evidence="1" id="KW-1185">Reference proteome</keyword>